<evidence type="ECO:0000256" key="9">
    <source>
        <dbReference type="PIRSR" id="PIRSR604808-2"/>
    </source>
</evidence>
<dbReference type="NCBIfam" id="TIGR00633">
    <property type="entry name" value="xth"/>
    <property type="match status" value="1"/>
</dbReference>
<evidence type="ECO:0000256" key="3">
    <source>
        <dbReference type="ARBA" id="ARBA00007092"/>
    </source>
</evidence>
<comment type="caution">
    <text evidence="14">The sequence shown here is derived from an EMBL/GenBank/DDBJ whole genome shotgun (WGS) entry which is preliminary data.</text>
</comment>
<organism evidence="14 15">
    <name type="scientific">Mizuhopecten yessoensis</name>
    <name type="common">Japanese scallop</name>
    <name type="synonym">Patinopecten yessoensis</name>
    <dbReference type="NCBI Taxonomy" id="6573"/>
    <lineage>
        <taxon>Eukaryota</taxon>
        <taxon>Metazoa</taxon>
        <taxon>Spiralia</taxon>
        <taxon>Lophotrochozoa</taxon>
        <taxon>Mollusca</taxon>
        <taxon>Bivalvia</taxon>
        <taxon>Autobranchia</taxon>
        <taxon>Pteriomorphia</taxon>
        <taxon>Pectinida</taxon>
        <taxon>Pectinoidea</taxon>
        <taxon>Pectinidae</taxon>
        <taxon>Mizuhopecten</taxon>
    </lineage>
</organism>
<evidence type="ECO:0000256" key="2">
    <source>
        <dbReference type="ARBA" id="ARBA00001936"/>
    </source>
</evidence>
<dbReference type="Pfam" id="PF03372">
    <property type="entry name" value="Exo_endo_phos"/>
    <property type="match status" value="1"/>
</dbReference>
<feature type="site" description="Important for catalytic activity" evidence="10">
    <location>
        <position position="293"/>
    </location>
</feature>
<evidence type="ECO:0000256" key="12">
    <source>
        <dbReference type="SAM" id="MobiDB-lite"/>
    </source>
</evidence>
<dbReference type="PROSITE" id="PS00726">
    <property type="entry name" value="AP_NUCLEASE_F1_1"/>
    <property type="match status" value="1"/>
</dbReference>
<keyword evidence="5 9" id="KW-0479">Metal-binding</keyword>
<feature type="compositionally biased region" description="Basic residues" evidence="12">
    <location>
        <begin position="1"/>
        <end position="10"/>
    </location>
</feature>
<feature type="binding site" evidence="9">
    <location>
        <position position="221"/>
    </location>
    <ligand>
        <name>Mg(2+)</name>
        <dbReference type="ChEBI" id="CHEBI:18420"/>
        <label>1</label>
    </ligand>
</feature>
<feature type="binding site" evidence="9">
    <location>
        <position position="109"/>
    </location>
    <ligand>
        <name>Mg(2+)</name>
        <dbReference type="ChEBI" id="CHEBI:18420"/>
        <label>1</label>
    </ligand>
</feature>
<dbReference type="GO" id="GO:0003677">
    <property type="term" value="F:DNA binding"/>
    <property type="evidence" value="ECO:0007669"/>
    <property type="project" value="InterPro"/>
</dbReference>
<dbReference type="GO" id="GO:0008081">
    <property type="term" value="F:phosphoric diester hydrolase activity"/>
    <property type="evidence" value="ECO:0007669"/>
    <property type="project" value="TreeGrafter"/>
</dbReference>
<dbReference type="NCBIfam" id="TIGR00195">
    <property type="entry name" value="exoDNase_III"/>
    <property type="match status" value="1"/>
</dbReference>
<dbReference type="InterPro" id="IPR036691">
    <property type="entry name" value="Endo/exonu/phosph_ase_sf"/>
</dbReference>
<evidence type="ECO:0000256" key="5">
    <source>
        <dbReference type="ARBA" id="ARBA00022723"/>
    </source>
</evidence>
<accession>A0A210Q010</accession>
<dbReference type="PANTHER" id="PTHR22748">
    <property type="entry name" value="AP ENDONUCLEASE"/>
    <property type="match status" value="1"/>
</dbReference>
<name>A0A210Q010_MIZYE</name>
<evidence type="ECO:0000256" key="8">
    <source>
        <dbReference type="PIRSR" id="PIRSR604808-1"/>
    </source>
</evidence>
<comment type="cofactor">
    <cofactor evidence="9 11">
        <name>Mg(2+)</name>
        <dbReference type="ChEBI" id="CHEBI:18420"/>
    </cofactor>
    <cofactor evidence="9 11">
        <name>Mn(2+)</name>
        <dbReference type="ChEBI" id="CHEBI:29035"/>
    </cofactor>
    <text evidence="9 11">Probably binds two magnesium or manganese ions per subunit.</text>
</comment>
<feature type="site" description="Interaction with DNA substrate" evidence="10">
    <location>
        <position position="319"/>
    </location>
</feature>
<dbReference type="PANTHER" id="PTHR22748:SF6">
    <property type="entry name" value="DNA-(APURINIC OR APYRIMIDINIC SITE) ENDONUCLEASE"/>
    <property type="match status" value="1"/>
</dbReference>
<comment type="similarity">
    <text evidence="3 11">Belongs to the DNA repair enzymes AP/ExoA family.</text>
</comment>
<keyword evidence="14" id="KW-0456">Lyase</keyword>
<dbReference type="InterPro" id="IPR004808">
    <property type="entry name" value="AP_endonuc_1"/>
</dbReference>
<dbReference type="GO" id="GO:0008311">
    <property type="term" value="F:double-stranded DNA 3'-5' DNA exonuclease activity"/>
    <property type="evidence" value="ECO:0007669"/>
    <property type="project" value="UniProtKB-EC"/>
</dbReference>
<feature type="binding site" evidence="9">
    <location>
        <position position="319"/>
    </location>
    <ligand>
        <name>Mg(2+)</name>
        <dbReference type="ChEBI" id="CHEBI:18420"/>
        <label>1</label>
    </ligand>
</feature>
<evidence type="ECO:0000256" key="4">
    <source>
        <dbReference type="ARBA" id="ARBA00012115"/>
    </source>
</evidence>
<dbReference type="GO" id="GO:0003906">
    <property type="term" value="F:DNA-(apurinic or apyrimidinic site) endonuclease activity"/>
    <property type="evidence" value="ECO:0007669"/>
    <property type="project" value="TreeGrafter"/>
</dbReference>
<protein>
    <recommendedName>
        <fullName evidence="4">exodeoxyribonuclease III</fullName>
        <ecNumber evidence="4">3.1.11.2</ecNumber>
    </recommendedName>
</protein>
<dbReference type="GO" id="GO:0016829">
    <property type="term" value="F:lyase activity"/>
    <property type="evidence" value="ECO:0007669"/>
    <property type="project" value="UniProtKB-KW"/>
</dbReference>
<feature type="binding site" evidence="9">
    <location>
        <position position="81"/>
    </location>
    <ligand>
        <name>Mg(2+)</name>
        <dbReference type="ChEBI" id="CHEBI:18420"/>
        <label>1</label>
    </ligand>
</feature>
<dbReference type="PROSITE" id="PS51435">
    <property type="entry name" value="AP_NUCLEASE_F1_4"/>
    <property type="match status" value="1"/>
</dbReference>
<dbReference type="STRING" id="6573.A0A210Q010"/>
<gene>
    <name evidence="14" type="ORF">KP79_PYT07635</name>
</gene>
<dbReference type="CDD" id="cd09087">
    <property type="entry name" value="Ape1-like_AP-endo"/>
    <property type="match status" value="1"/>
</dbReference>
<feature type="region of interest" description="Disordered" evidence="12">
    <location>
        <begin position="1"/>
        <end position="65"/>
    </location>
</feature>
<evidence type="ECO:0000313" key="14">
    <source>
        <dbReference type="EMBL" id="OWF42055.1"/>
    </source>
</evidence>
<feature type="domain" description="Endonuclease/exonuclease/phosphatase" evidence="13">
    <location>
        <begin position="79"/>
        <end position="319"/>
    </location>
</feature>
<evidence type="ECO:0000313" key="15">
    <source>
        <dbReference type="Proteomes" id="UP000242188"/>
    </source>
</evidence>
<proteinExistence type="inferred from homology"/>
<feature type="binding site" evidence="9">
    <location>
        <position position="318"/>
    </location>
    <ligand>
        <name>Mg(2+)</name>
        <dbReference type="ChEBI" id="CHEBI:18420"/>
        <label>1</label>
    </ligand>
</feature>
<keyword evidence="7 9" id="KW-0460">Magnesium</keyword>
<feature type="binding site" evidence="9">
    <location>
        <position position="223"/>
    </location>
    <ligand>
        <name>Mg(2+)</name>
        <dbReference type="ChEBI" id="CHEBI:18420"/>
        <label>1</label>
    </ligand>
</feature>
<dbReference type="GO" id="GO:0005634">
    <property type="term" value="C:nucleus"/>
    <property type="evidence" value="ECO:0007669"/>
    <property type="project" value="TreeGrafter"/>
</dbReference>
<dbReference type="InterPro" id="IPR020848">
    <property type="entry name" value="AP_endonuclease_F1_CS"/>
</dbReference>
<keyword evidence="11" id="KW-0227">DNA damage</keyword>
<sequence length="330" mass="37124">MPAKVKRKSKKDSTADEEPTAKQAKGDEASTSNGDTKAKPKKEDSLATLPEGTDTSFPTEFNPDKVTADGRKATLKITSWNVNGLRAWLKGDGLNYLKTHNPDILCVQETKCSLTKLPKEVEYEGYHAFWYSADTEGYAGTGMYTKTKPISLTNGIGIDKHDSEGRIITAEFEKFFLVTSYVPNSGKGLVRLNYRTKEWDIDFRGYLKKLDAKKPVILCGDLNVAHTPADLKNPKTNKKTPGFTEAEREEFTKLLGEGYVDSFRELYPNARDCFSFWTYMMNARAKNVGWRLDYFVLSERLKTDLCDSIIQQSIMGSDHCPIMLSMALDL</sequence>
<dbReference type="EC" id="3.1.11.2" evidence="4"/>
<comment type="catalytic activity">
    <reaction evidence="1">
        <text>Exonucleolytic cleavage in the 3'- to 5'-direction to yield nucleoside 5'-phosphates.</text>
        <dbReference type="EC" id="3.1.11.2"/>
    </reaction>
</comment>
<feature type="active site" description="Proton acceptor" evidence="8">
    <location>
        <position position="319"/>
    </location>
</feature>
<dbReference type="GO" id="GO:0046872">
    <property type="term" value="F:metal ion binding"/>
    <property type="evidence" value="ECO:0007669"/>
    <property type="project" value="UniProtKB-KW"/>
</dbReference>
<feature type="active site" evidence="8">
    <location>
        <position position="181"/>
    </location>
</feature>
<feature type="compositionally biased region" description="Basic and acidic residues" evidence="12">
    <location>
        <begin position="36"/>
        <end position="45"/>
    </location>
</feature>
<evidence type="ECO:0000256" key="10">
    <source>
        <dbReference type="PIRSR" id="PIRSR604808-3"/>
    </source>
</evidence>
<dbReference type="OrthoDB" id="498125at2759"/>
<dbReference type="GO" id="GO:0006284">
    <property type="term" value="P:base-excision repair"/>
    <property type="evidence" value="ECO:0007669"/>
    <property type="project" value="TreeGrafter"/>
</dbReference>
<keyword evidence="6" id="KW-0378">Hydrolase</keyword>
<evidence type="ECO:0000259" key="13">
    <source>
        <dbReference type="Pfam" id="PF03372"/>
    </source>
</evidence>
<evidence type="ECO:0000256" key="7">
    <source>
        <dbReference type="ARBA" id="ARBA00022842"/>
    </source>
</evidence>
<evidence type="ECO:0000256" key="1">
    <source>
        <dbReference type="ARBA" id="ARBA00000493"/>
    </source>
</evidence>
<dbReference type="PROSITE" id="PS00728">
    <property type="entry name" value="AP_NUCLEASE_F1_3"/>
    <property type="match status" value="1"/>
</dbReference>
<comment type="cofactor">
    <cofactor evidence="2">
        <name>Mn(2+)</name>
        <dbReference type="ChEBI" id="CHEBI:29035"/>
    </cofactor>
</comment>
<dbReference type="Gene3D" id="3.60.10.10">
    <property type="entry name" value="Endonuclease/exonuclease/phosphatase"/>
    <property type="match status" value="1"/>
</dbReference>
<keyword evidence="15" id="KW-1185">Reference proteome</keyword>
<feature type="site" description="Transition state stabilizer" evidence="10">
    <location>
        <position position="223"/>
    </location>
</feature>
<keyword evidence="11" id="KW-0234">DNA repair</keyword>
<dbReference type="InterPro" id="IPR005135">
    <property type="entry name" value="Endo/exonuclease/phosphatase"/>
</dbReference>
<keyword evidence="9" id="KW-0464">Manganese</keyword>
<feature type="active site" description="Proton donor/acceptor" evidence="8">
    <location>
        <position position="221"/>
    </location>
</feature>
<dbReference type="InterPro" id="IPR020847">
    <property type="entry name" value="AP_endonuclease_F1_BS"/>
</dbReference>
<dbReference type="EMBL" id="NEDP02005322">
    <property type="protein sequence ID" value="OWF42055.1"/>
    <property type="molecule type" value="Genomic_DNA"/>
</dbReference>
<reference evidence="14 15" key="1">
    <citation type="journal article" date="2017" name="Nat. Ecol. Evol.">
        <title>Scallop genome provides insights into evolution of bilaterian karyotype and development.</title>
        <authorList>
            <person name="Wang S."/>
            <person name="Zhang J."/>
            <person name="Jiao W."/>
            <person name="Li J."/>
            <person name="Xun X."/>
            <person name="Sun Y."/>
            <person name="Guo X."/>
            <person name="Huan P."/>
            <person name="Dong B."/>
            <person name="Zhang L."/>
            <person name="Hu X."/>
            <person name="Sun X."/>
            <person name="Wang J."/>
            <person name="Zhao C."/>
            <person name="Wang Y."/>
            <person name="Wang D."/>
            <person name="Huang X."/>
            <person name="Wang R."/>
            <person name="Lv J."/>
            <person name="Li Y."/>
            <person name="Zhang Z."/>
            <person name="Liu B."/>
            <person name="Lu W."/>
            <person name="Hui Y."/>
            <person name="Liang J."/>
            <person name="Zhou Z."/>
            <person name="Hou R."/>
            <person name="Li X."/>
            <person name="Liu Y."/>
            <person name="Li H."/>
            <person name="Ning X."/>
            <person name="Lin Y."/>
            <person name="Zhao L."/>
            <person name="Xing Q."/>
            <person name="Dou J."/>
            <person name="Li Y."/>
            <person name="Mao J."/>
            <person name="Guo H."/>
            <person name="Dou H."/>
            <person name="Li T."/>
            <person name="Mu C."/>
            <person name="Jiang W."/>
            <person name="Fu Q."/>
            <person name="Fu X."/>
            <person name="Miao Y."/>
            <person name="Liu J."/>
            <person name="Yu Q."/>
            <person name="Li R."/>
            <person name="Liao H."/>
            <person name="Li X."/>
            <person name="Kong Y."/>
            <person name="Jiang Z."/>
            <person name="Chourrout D."/>
            <person name="Li R."/>
            <person name="Bao Z."/>
        </authorList>
    </citation>
    <scope>NUCLEOTIDE SEQUENCE [LARGE SCALE GENOMIC DNA]</scope>
    <source>
        <strain evidence="14 15">PY_sf001</strain>
    </source>
</reference>
<dbReference type="AlphaFoldDB" id="A0A210Q010"/>
<dbReference type="Proteomes" id="UP000242188">
    <property type="component" value="Unassembled WGS sequence"/>
</dbReference>
<evidence type="ECO:0000256" key="6">
    <source>
        <dbReference type="ARBA" id="ARBA00022801"/>
    </source>
</evidence>
<evidence type="ECO:0000256" key="11">
    <source>
        <dbReference type="RuleBase" id="RU362131"/>
    </source>
</evidence>
<dbReference type="SUPFAM" id="SSF56219">
    <property type="entry name" value="DNase I-like"/>
    <property type="match status" value="1"/>
</dbReference>